<dbReference type="AlphaFoldDB" id="A0A2N5IPS4"/>
<sequence length="89" mass="10173">MSKTMIREHVRPAKYESPPLDGWDIKRVAAYLGLKVGSLYVWSCTDAWGGNHPPAPKRVCNRLVWDPAEIIDYRNRQCAKTRKQVVYGG</sequence>
<accession>A0A2N5IPS4</accession>
<dbReference type="RefSeq" id="WP_242689640.1">
    <property type="nucleotide sequence ID" value="NZ_CP071591.1"/>
</dbReference>
<protein>
    <submittedName>
        <fullName evidence="1">Uncharacterized protein</fullName>
    </submittedName>
</protein>
<evidence type="ECO:0000313" key="1">
    <source>
        <dbReference type="EMBL" id="PLS23975.1"/>
    </source>
</evidence>
<proteinExistence type="predicted"/>
<name>A0A2N5IPS4_9BIFI</name>
<dbReference type="Proteomes" id="UP000234855">
    <property type="component" value="Unassembled WGS sequence"/>
</dbReference>
<dbReference type="EMBL" id="NMWV01000032">
    <property type="protein sequence ID" value="PLS23975.1"/>
    <property type="molecule type" value="Genomic_DNA"/>
</dbReference>
<evidence type="ECO:0000313" key="2">
    <source>
        <dbReference type="Proteomes" id="UP000234855"/>
    </source>
</evidence>
<gene>
    <name evidence="1" type="ORF">Tam1G_1959</name>
</gene>
<organism evidence="1 2">
    <name type="scientific">Bifidobacterium imperatoris</name>
    <dbReference type="NCBI Taxonomy" id="2020965"/>
    <lineage>
        <taxon>Bacteria</taxon>
        <taxon>Bacillati</taxon>
        <taxon>Actinomycetota</taxon>
        <taxon>Actinomycetes</taxon>
        <taxon>Bifidobacteriales</taxon>
        <taxon>Bifidobacteriaceae</taxon>
        <taxon>Bifidobacterium</taxon>
    </lineage>
</organism>
<comment type="caution">
    <text evidence="1">The sequence shown here is derived from an EMBL/GenBank/DDBJ whole genome shotgun (WGS) entry which is preliminary data.</text>
</comment>
<reference evidence="1 2" key="1">
    <citation type="submission" date="2017-07" db="EMBL/GenBank/DDBJ databases">
        <title>Bifidobacterium novel species.</title>
        <authorList>
            <person name="Lugli G.A."/>
            <person name="Milani C."/>
            <person name="Duranti S."/>
            <person name="Mangifesta M."/>
        </authorList>
    </citation>
    <scope>NUCLEOTIDE SEQUENCE [LARGE SCALE GENOMIC DNA]</scope>
    <source>
        <strain evidence="1 2">45</strain>
    </source>
</reference>